<evidence type="ECO:0000313" key="6">
    <source>
        <dbReference type="Proteomes" id="UP001590951"/>
    </source>
</evidence>
<protein>
    <submittedName>
        <fullName evidence="5">Uncharacterized protein</fullName>
    </submittedName>
</protein>
<reference evidence="5 6" key="1">
    <citation type="submission" date="2024-09" db="EMBL/GenBank/DDBJ databases">
        <title>Rethinking Asexuality: The Enigmatic Case of Functional Sexual Genes in Lepraria (Stereocaulaceae).</title>
        <authorList>
            <person name="Doellman M."/>
            <person name="Sun Y."/>
            <person name="Barcenas-Pena A."/>
            <person name="Lumbsch H.T."/>
            <person name="Grewe F."/>
        </authorList>
    </citation>
    <scope>NUCLEOTIDE SEQUENCE [LARGE SCALE GENOMIC DNA]</scope>
    <source>
        <strain evidence="5 6">Grewe 0041</strain>
    </source>
</reference>
<accession>A0ABR4BIK5</accession>
<evidence type="ECO:0000259" key="4">
    <source>
        <dbReference type="Pfam" id="PF18402"/>
    </source>
</evidence>
<dbReference type="PANTHER" id="PTHR11226:SF0">
    <property type="entry name" value="UDP-GLUCOSE:GLYCOPROTEIN GLUCOSYLTRANSFERASE"/>
    <property type="match status" value="1"/>
</dbReference>
<organism evidence="5 6">
    <name type="scientific">Lepraria finkii</name>
    <dbReference type="NCBI Taxonomy" id="1340010"/>
    <lineage>
        <taxon>Eukaryota</taxon>
        <taxon>Fungi</taxon>
        <taxon>Dikarya</taxon>
        <taxon>Ascomycota</taxon>
        <taxon>Pezizomycotina</taxon>
        <taxon>Lecanoromycetes</taxon>
        <taxon>OSLEUM clade</taxon>
        <taxon>Lecanoromycetidae</taxon>
        <taxon>Lecanorales</taxon>
        <taxon>Lecanorineae</taxon>
        <taxon>Stereocaulaceae</taxon>
        <taxon>Lepraria</taxon>
    </lineage>
</organism>
<evidence type="ECO:0000259" key="2">
    <source>
        <dbReference type="Pfam" id="PF18400"/>
    </source>
</evidence>
<dbReference type="InterPro" id="IPR040694">
    <property type="entry name" value="UGGT_TRXL_2"/>
</dbReference>
<feature type="domain" description="UGGT thioredoxin-like" evidence="2">
    <location>
        <begin position="40"/>
        <end position="229"/>
    </location>
</feature>
<sequence length="666" mass="73927">MRLSMLPPKLLGVLLSLSCNIGHVLASPSVNVALQASFSAPPYILELLETAAEENSTAYFPLLDRVAEGRFAHCSTDQELYNSFLEVVKDDGHITDPDALSSFQFALSIHSAAPRIEAHYHYYDTSVEPSMMIAQDAACPVWVHFDRKQYCSPALDRAQQDVGALKNPEHLPFDRILGEGSDPQISPSILYADIMSPLFGQFHQTISSTARDGQTSYRIRYRPSTSESAKPLAVNGYGVELALKRTDYIVIDDRSAGAEGPEDQTPLIGNEADTEAGSAEILLDSEEVSDLKPLSAKELLGLGPKVGSFIMASDDLFETLLKVSQDFPKHSSTITKRNASIDFVKEHNSNREIFLPAGYNVIWMNGQQVQSRQMDAFALLEQLRRERVIVGNLRNLGLSGSEAVQILSHPAIAEAKVDGNTQRYDYRDAIEGGKVIIWLNDIEKDKRYSSWPSHSSALLQRTYPGQLPQVRRDIHNVIVPMDLTDVKDAELLIESLQTFVKRKIPIRFGIVPITSSEAAIEQAKIAYHLLDAYGLGTVLAYLEASAAGKRTSLAQKVTFDSIVKDRSLRKDQVASEFQDVLDADRSQDRIKSTKAYLKRLGADGTPAPLFANGVALPRDETWLQVMSQKIDADLRLLQRQVFEEVIPEDTWLAGQLLDKQLQIEML</sequence>
<feature type="domain" description="UGGT thioredoxin-like" evidence="3">
    <location>
        <begin position="287"/>
        <end position="418"/>
    </location>
</feature>
<dbReference type="Pfam" id="PF18401">
    <property type="entry name" value="Thioredoxin_13"/>
    <property type="match status" value="1"/>
</dbReference>
<gene>
    <name evidence="5" type="ORF">ABVK25_002043</name>
</gene>
<keyword evidence="6" id="KW-1185">Reference proteome</keyword>
<evidence type="ECO:0000256" key="1">
    <source>
        <dbReference type="SAM" id="SignalP"/>
    </source>
</evidence>
<dbReference type="EMBL" id="JBHFEH010000004">
    <property type="protein sequence ID" value="KAL2057659.1"/>
    <property type="molecule type" value="Genomic_DNA"/>
</dbReference>
<keyword evidence="1" id="KW-0732">Signal</keyword>
<feature type="domain" description="UGGT thioredoxin-like" evidence="4">
    <location>
        <begin position="424"/>
        <end position="658"/>
    </location>
</feature>
<dbReference type="InterPro" id="IPR040692">
    <property type="entry name" value="UGGT_TRXL_3"/>
</dbReference>
<dbReference type="Pfam" id="PF18402">
    <property type="entry name" value="Thioredoxin_14"/>
    <property type="match status" value="1"/>
</dbReference>
<feature type="chain" id="PRO_5046382085" evidence="1">
    <location>
        <begin position="27"/>
        <end position="666"/>
    </location>
</feature>
<dbReference type="InterPro" id="IPR040693">
    <property type="entry name" value="UGGT_TRXL_1"/>
</dbReference>
<name>A0ABR4BIK5_9LECA</name>
<dbReference type="Pfam" id="PF18400">
    <property type="entry name" value="Thioredoxin_12"/>
    <property type="match status" value="1"/>
</dbReference>
<comment type="caution">
    <text evidence="5">The sequence shown here is derived from an EMBL/GenBank/DDBJ whole genome shotgun (WGS) entry which is preliminary data.</text>
</comment>
<dbReference type="PANTHER" id="PTHR11226">
    <property type="entry name" value="UDP-GLUCOSE GLYCOPROTEIN:GLUCOSYLTRANSFERASE"/>
    <property type="match status" value="1"/>
</dbReference>
<dbReference type="InterPro" id="IPR009448">
    <property type="entry name" value="UDP-g_GGtrans"/>
</dbReference>
<dbReference type="Proteomes" id="UP001590951">
    <property type="component" value="Unassembled WGS sequence"/>
</dbReference>
<proteinExistence type="predicted"/>
<evidence type="ECO:0000313" key="5">
    <source>
        <dbReference type="EMBL" id="KAL2057659.1"/>
    </source>
</evidence>
<feature type="signal peptide" evidence="1">
    <location>
        <begin position="1"/>
        <end position="26"/>
    </location>
</feature>
<evidence type="ECO:0000259" key="3">
    <source>
        <dbReference type="Pfam" id="PF18401"/>
    </source>
</evidence>